<organism evidence="13 14">
    <name type="scientific">Rhodotorula mucilaginosa</name>
    <name type="common">Yeast</name>
    <name type="synonym">Rhodotorula rubra</name>
    <dbReference type="NCBI Taxonomy" id="5537"/>
    <lineage>
        <taxon>Eukaryota</taxon>
        <taxon>Fungi</taxon>
        <taxon>Dikarya</taxon>
        <taxon>Basidiomycota</taxon>
        <taxon>Pucciniomycotina</taxon>
        <taxon>Microbotryomycetes</taxon>
        <taxon>Sporidiobolales</taxon>
        <taxon>Sporidiobolaceae</taxon>
        <taxon>Rhodotorula</taxon>
    </lineage>
</organism>
<dbReference type="Pfam" id="PF03159">
    <property type="entry name" value="XRN_N"/>
    <property type="match status" value="1"/>
</dbReference>
<accession>A0A9P7B412</accession>
<feature type="compositionally biased region" description="Polar residues" evidence="7">
    <location>
        <begin position="1328"/>
        <end position="1345"/>
    </location>
</feature>
<keyword evidence="5 6" id="KW-0269">Exonuclease</keyword>
<evidence type="ECO:0000256" key="2">
    <source>
        <dbReference type="ARBA" id="ARBA00022664"/>
    </source>
</evidence>
<keyword evidence="4 6" id="KW-0378">Hydrolase</keyword>
<feature type="compositionally biased region" description="Acidic residues" evidence="7">
    <location>
        <begin position="496"/>
        <end position="511"/>
    </location>
</feature>
<dbReference type="EC" id="3.1.13.-" evidence="6"/>
<gene>
    <name evidence="13" type="ORF">C6P46_006049</name>
</gene>
<evidence type="ECO:0000256" key="1">
    <source>
        <dbReference type="ARBA" id="ARBA00006994"/>
    </source>
</evidence>
<comment type="subcellular location">
    <subcellularLocation>
        <location evidence="6">Cytoplasm</location>
    </subcellularLocation>
</comment>
<dbReference type="InterPro" id="IPR016494">
    <property type="entry name" value="5_3_exoribonuclease_1"/>
</dbReference>
<feature type="compositionally biased region" description="Low complexity" evidence="7">
    <location>
        <begin position="1412"/>
        <end position="1432"/>
    </location>
</feature>
<dbReference type="Pfam" id="PF17846">
    <property type="entry name" value="XRN_M"/>
    <property type="match status" value="2"/>
</dbReference>
<protein>
    <recommendedName>
        <fullName evidence="6">5'-3' exoribonuclease 1</fullName>
        <ecNumber evidence="6">3.1.13.-</ecNumber>
    </recommendedName>
</protein>
<evidence type="ECO:0000256" key="4">
    <source>
        <dbReference type="ARBA" id="ARBA00022801"/>
    </source>
</evidence>
<dbReference type="EMBL" id="PUHQ01000071">
    <property type="protein sequence ID" value="KAG0658090.1"/>
    <property type="molecule type" value="Genomic_DNA"/>
</dbReference>
<keyword evidence="6" id="KW-0866">Nonsense-mediated mRNA decay</keyword>
<feature type="domain" description="Xrn1 helical" evidence="9">
    <location>
        <begin position="551"/>
        <end position="766"/>
    </location>
</feature>
<evidence type="ECO:0000313" key="13">
    <source>
        <dbReference type="EMBL" id="KAG0658090.1"/>
    </source>
</evidence>
<dbReference type="PANTHER" id="PTHR12341">
    <property type="entry name" value="5'-&gt;3' EXORIBONUCLEASE"/>
    <property type="match status" value="1"/>
</dbReference>
<feature type="compositionally biased region" description="Gly residues" evidence="7">
    <location>
        <begin position="1444"/>
        <end position="1459"/>
    </location>
</feature>
<comment type="function">
    <text evidence="6">Multifunctional protein that exhibits several independent functions at different levels of the cellular processes. 5'-3' exonuclease component of the nonsense-mediated mRNA decay (NMD) which is a highly conserved mRNA degradation pathway, an RNA surveillance system whose role is to identify and rid cells of mRNA with premature termination codons and thus prevents accumulation of potentially harmful truncated proteins.</text>
</comment>
<feature type="region of interest" description="Disordered" evidence="7">
    <location>
        <begin position="1324"/>
        <end position="1459"/>
    </location>
</feature>
<dbReference type="Pfam" id="PF18332">
    <property type="entry name" value="XRN1_D1"/>
    <property type="match status" value="1"/>
</dbReference>
<comment type="caution">
    <text evidence="13">The sequence shown here is derived from an EMBL/GenBank/DDBJ whole genome shotgun (WGS) entry which is preliminary data.</text>
</comment>
<feature type="compositionally biased region" description="Polar residues" evidence="7">
    <location>
        <begin position="1400"/>
        <end position="1409"/>
    </location>
</feature>
<feature type="compositionally biased region" description="Gly residues" evidence="7">
    <location>
        <begin position="360"/>
        <end position="371"/>
    </location>
</feature>
<evidence type="ECO:0000313" key="14">
    <source>
        <dbReference type="Proteomes" id="UP000777482"/>
    </source>
</evidence>
<comment type="similarity">
    <text evidence="1">Belongs to the 5'-3' exonuclease family. XRN2/RAT1 subfamily.</text>
</comment>
<evidence type="ECO:0000259" key="9">
    <source>
        <dbReference type="Pfam" id="PF17846"/>
    </source>
</evidence>
<feature type="compositionally biased region" description="Polar residues" evidence="7">
    <location>
        <begin position="1537"/>
        <end position="1546"/>
    </location>
</feature>
<dbReference type="GO" id="GO:0003723">
    <property type="term" value="F:RNA binding"/>
    <property type="evidence" value="ECO:0007669"/>
    <property type="project" value="UniProtKB-KW"/>
</dbReference>
<dbReference type="GO" id="GO:0006397">
    <property type="term" value="P:mRNA processing"/>
    <property type="evidence" value="ECO:0007669"/>
    <property type="project" value="UniProtKB-KW"/>
</dbReference>
<evidence type="ECO:0000259" key="11">
    <source>
        <dbReference type="Pfam" id="PF18332"/>
    </source>
</evidence>
<dbReference type="Gene3D" id="2.170.260.40">
    <property type="match status" value="1"/>
</dbReference>
<feature type="region of interest" description="Disordered" evidence="7">
    <location>
        <begin position="479"/>
        <end position="556"/>
    </location>
</feature>
<feature type="domain" description="5'-3' exoribonuclease 1 D1" evidence="11">
    <location>
        <begin position="810"/>
        <end position="996"/>
    </location>
</feature>
<keyword evidence="2" id="KW-0507">mRNA processing</keyword>
<feature type="domain" description="Xrn1 helical" evidence="9">
    <location>
        <begin position="274"/>
        <end position="354"/>
    </location>
</feature>
<dbReference type="GO" id="GO:0000184">
    <property type="term" value="P:nuclear-transcribed mRNA catabolic process, nonsense-mediated decay"/>
    <property type="evidence" value="ECO:0007669"/>
    <property type="project" value="UniProtKB-KW"/>
</dbReference>
<dbReference type="Pfam" id="PF18334">
    <property type="entry name" value="XRN1_D2_D3"/>
    <property type="match status" value="1"/>
</dbReference>
<dbReference type="FunFam" id="1.25.40.1050:FF:000002">
    <property type="entry name" value="5'-3' exoribonuclease"/>
    <property type="match status" value="1"/>
</dbReference>
<feature type="region of interest" description="Disordered" evidence="7">
    <location>
        <begin position="1492"/>
        <end position="1546"/>
    </location>
</feature>
<evidence type="ECO:0000256" key="7">
    <source>
        <dbReference type="SAM" id="MobiDB-lite"/>
    </source>
</evidence>
<dbReference type="GO" id="GO:0004534">
    <property type="term" value="F:5'-3' RNA exonuclease activity"/>
    <property type="evidence" value="ECO:0007669"/>
    <property type="project" value="TreeGrafter"/>
</dbReference>
<dbReference type="InterPro" id="IPR040992">
    <property type="entry name" value="XRN1_D1"/>
</dbReference>
<dbReference type="InterPro" id="IPR041412">
    <property type="entry name" value="Xrn1_helical"/>
</dbReference>
<dbReference type="CDD" id="cd18673">
    <property type="entry name" value="PIN_XRN1-2-like"/>
    <property type="match status" value="1"/>
</dbReference>
<feature type="compositionally biased region" description="Polar residues" evidence="7">
    <location>
        <begin position="529"/>
        <end position="549"/>
    </location>
</feature>
<dbReference type="InterPro" id="IPR027073">
    <property type="entry name" value="5_3_exoribonuclease"/>
</dbReference>
<keyword evidence="3 6" id="KW-0540">Nuclease</keyword>
<feature type="domain" description="5'-3' exoribonuclease 1 SH3-like" evidence="10">
    <location>
        <begin position="1248"/>
        <end position="1314"/>
    </location>
</feature>
<evidence type="ECO:0000259" key="8">
    <source>
        <dbReference type="Pfam" id="PF03159"/>
    </source>
</evidence>
<keyword evidence="6" id="KW-0694">RNA-binding</keyword>
<dbReference type="Proteomes" id="UP000777482">
    <property type="component" value="Unassembled WGS sequence"/>
</dbReference>
<dbReference type="Gene3D" id="2.30.30.750">
    <property type="match status" value="1"/>
</dbReference>
<feature type="region of interest" description="Disordered" evidence="7">
    <location>
        <begin position="358"/>
        <end position="383"/>
    </location>
</feature>
<dbReference type="InterPro" id="IPR041385">
    <property type="entry name" value="SH3_12"/>
</dbReference>
<evidence type="ECO:0000256" key="5">
    <source>
        <dbReference type="ARBA" id="ARBA00022839"/>
    </source>
</evidence>
<evidence type="ECO:0000259" key="12">
    <source>
        <dbReference type="Pfam" id="PF18334"/>
    </source>
</evidence>
<feature type="compositionally biased region" description="Acidic residues" evidence="7">
    <location>
        <begin position="479"/>
        <end position="488"/>
    </location>
</feature>
<feature type="domain" description="Xrn1 N-terminal" evidence="8">
    <location>
        <begin position="1"/>
        <end position="227"/>
    </location>
</feature>
<dbReference type="FunFam" id="3.40.50.12390:FF:000002">
    <property type="entry name" value="5'-3' exoribonuclease 1"/>
    <property type="match status" value="1"/>
</dbReference>
<dbReference type="Gene3D" id="1.25.40.1050">
    <property type="match status" value="1"/>
</dbReference>
<dbReference type="Gene3D" id="2.30.30.30">
    <property type="match status" value="1"/>
</dbReference>
<name>A0A9P7B412_RHOMI</name>
<dbReference type="InterPro" id="IPR047008">
    <property type="entry name" value="XRN1_SH3_sf"/>
</dbReference>
<evidence type="ECO:0000256" key="3">
    <source>
        <dbReference type="ARBA" id="ARBA00022722"/>
    </source>
</evidence>
<dbReference type="InterPro" id="IPR004859">
    <property type="entry name" value="Xrn1_N"/>
</dbReference>
<keyword evidence="6" id="KW-0963">Cytoplasm</keyword>
<dbReference type="PIRSF" id="PIRSF006743">
    <property type="entry name" value="Exonuclease_Xnr1"/>
    <property type="match status" value="1"/>
</dbReference>
<proteinExistence type="inferred from homology"/>
<reference evidence="13 14" key="1">
    <citation type="submission" date="2020-11" db="EMBL/GenBank/DDBJ databases">
        <title>Kefir isolates.</title>
        <authorList>
            <person name="Marcisauskas S."/>
            <person name="Kim Y."/>
            <person name="Blasche S."/>
        </authorList>
    </citation>
    <scope>NUCLEOTIDE SEQUENCE [LARGE SCALE GENOMIC DNA]</scope>
    <source>
        <strain evidence="13 14">KR</strain>
    </source>
</reference>
<dbReference type="Gene3D" id="3.40.50.12390">
    <property type="match status" value="2"/>
</dbReference>
<dbReference type="InterPro" id="IPR014722">
    <property type="entry name" value="Rib_uL2_dom2"/>
</dbReference>
<keyword evidence="14" id="KW-1185">Reference proteome</keyword>
<feature type="compositionally biased region" description="Basic residues" evidence="7">
    <location>
        <begin position="1516"/>
        <end position="1530"/>
    </location>
</feature>
<dbReference type="Pfam" id="PF18129">
    <property type="entry name" value="SH3_12"/>
    <property type="match status" value="1"/>
</dbReference>
<dbReference type="GO" id="GO:0005737">
    <property type="term" value="C:cytoplasm"/>
    <property type="evidence" value="ECO:0007669"/>
    <property type="project" value="UniProtKB-SubCell"/>
</dbReference>
<dbReference type="InterPro" id="IPR047007">
    <property type="entry name" value="XRN1_D1_sf"/>
</dbReference>
<dbReference type="GO" id="GO:0005634">
    <property type="term" value="C:nucleus"/>
    <property type="evidence" value="ECO:0007669"/>
    <property type="project" value="TreeGrafter"/>
</dbReference>
<evidence type="ECO:0000256" key="6">
    <source>
        <dbReference type="PIRNR" id="PIRNR006743"/>
    </source>
</evidence>
<evidence type="ECO:0000259" key="10">
    <source>
        <dbReference type="Pfam" id="PF18129"/>
    </source>
</evidence>
<dbReference type="GO" id="GO:0016075">
    <property type="term" value="P:rRNA catabolic process"/>
    <property type="evidence" value="ECO:0007669"/>
    <property type="project" value="TreeGrafter"/>
</dbReference>
<feature type="domain" description="Exoribonuclease Xrn1 D2/D3" evidence="12">
    <location>
        <begin position="1000"/>
        <end position="1223"/>
    </location>
</feature>
<sequence length="1546" mass="171190">MGIPKFFRFMSERYPLISQLIQENRIPEFDALYLDMNGIIHNCSHPNDDDATFRISEHDIFLAIFNYIAHLFAVIKPQKLFFLAIDGVAPRAKMNQQRSRRFRTAKEAKETLDKAKRRGEEIPEEAGFDSNCITPGTPFMARLSAQLKYFIAKKVSEDADWRGVEIILSGHEVPGEGEHKIMEYIRLNKAQPGYNPNMRHCMYGLDADLIMLGLLSHDPHFCLLREEVTFGPRGGKGKAKSLENQNFYLMHLSLFREYLDHEFSSLKSSLPFEYDLERIIDDFILINIFIGNDFLPHLPGLHINEGALNRLFEIYKRILPQAGGYLNEHGSLNTKRLQLVLNELNVFEREQFEHEVADLGTGGGGGRGGGGGHRHRGAKKHAEVKVDKAKQRGVLAVSESQKEMIDKVTTFVRTHLPNLPASASEQLQFPNDFASQRDRRFLIDLCDALKLYVTFDEFDDDDENVVTVKFDEALIELAREEEEEEDDDIKGPLDGVSDESSEGEESSEAEEIGIVHLSLKDKDPRKKSAASTPGTGAGTNGASTPTSNGAAGDEPEWKKAVERVLARYEKAEVIREMSQEETEAEAEQQVLAKMEEWKKDYYREKLEFAPGDHKAVEQLVYRYIEGLQWVLRYYYKGVASWGWFYDYHYAPKMTDLQGADKFGFNFELGKPFRPFEQLMGVLPDLSSQHIPPAFRDLMSDPTSPIIDFYPTTFEHDMNGKKQEWEAVVKIPFIDEKRLLTTMHAREPRLTAEERARNSFGECTKFVFDDAVDVTYPSSLPGFFPDLVHNHTRLDEFHLPTLEGGLFYVKGLMPGVLLGKDAVSGFPSLHTIPHTASLGFHGVNVFQTDSRRETMIISTENLYEGLTSENAARLVVGKRIYVGYPYLREALVDAVSDELFRYEADQHSPDQIHPIPHTQLEINAWKRAADKIEHVYSKAHGCLIGHVDVVVHARVLKGLKRMDDGSMVKEWNDEAEDFALQATVRSVGSEDVRYMERPPIPIDIEYPEGGKVFFLGAVAYGVPAQIMGHDGETLAIRIALSQFFPTDKQEAQLFKSRLAQLGDAHYLPSHQVSRRLGMSGLTLSKITSSLLLFTPTGDTRVNVGLNLKFEAKQQKVLGYSRKTESGWEFSEKAIELIREYKDKFPEIIRMLDTNKSDLTHSTDFFSRDVAAERMKELTGWIKEKGVRDFEKVPLFSEQLDKDAVQFIEKLEDKLATTKTMDKIKQARIVGIPRQGVLKPAHAATRLRDQHFELGDRVITVAETGSVPLSAKGVVVGVQSQFVDVVFDVQFMGGTTLGGRCSNYRGATVSHWAVLNLSNLQYATGAGAPPQQTLQGNKTSSPGQNKNAKFRHGPLGGPAILPARGLPAGGFHPSPQRGRGRGGMNGHVQVMQRGGGAGRSVSPHTSFQAVATGQAPTSATTSDSAAAQPASQQQRLGQTLGIRPGAAGGHRGGGGGGGGFGSSGGMGGVGLGHHPLPFHPANLAVRGAPHASLAGRGGVAIPPPVSLQQQGPSFSPRGRGRGRGGGAHRGRGAARGQGSATVQTDGSA</sequence>
<dbReference type="PANTHER" id="PTHR12341:SF7">
    <property type="entry name" value="5'-3' EXORIBONUCLEASE 1"/>
    <property type="match status" value="1"/>
</dbReference>
<dbReference type="OrthoDB" id="372487at2759"/>
<dbReference type="InterPro" id="IPR041106">
    <property type="entry name" value="XRN1_D2_D3"/>
</dbReference>